<organism evidence="4 5">
    <name type="scientific">Streptomyces sodiiphilus</name>
    <dbReference type="NCBI Taxonomy" id="226217"/>
    <lineage>
        <taxon>Bacteria</taxon>
        <taxon>Bacillati</taxon>
        <taxon>Actinomycetota</taxon>
        <taxon>Actinomycetes</taxon>
        <taxon>Kitasatosporales</taxon>
        <taxon>Streptomycetaceae</taxon>
        <taxon>Streptomyces</taxon>
    </lineage>
</organism>
<evidence type="ECO:0000313" key="4">
    <source>
        <dbReference type="EMBL" id="GAA1913640.1"/>
    </source>
</evidence>
<dbReference type="PROSITE" id="PS51257">
    <property type="entry name" value="PROKAR_LIPOPROTEIN"/>
    <property type="match status" value="1"/>
</dbReference>
<dbReference type="InterPro" id="IPR011042">
    <property type="entry name" value="6-blade_b-propeller_TolB-like"/>
</dbReference>
<dbReference type="InterPro" id="IPR012938">
    <property type="entry name" value="Glc/Sorbosone_DH"/>
</dbReference>
<evidence type="ECO:0000256" key="2">
    <source>
        <dbReference type="SAM" id="SignalP"/>
    </source>
</evidence>
<dbReference type="Proteomes" id="UP001501303">
    <property type="component" value="Unassembled WGS sequence"/>
</dbReference>
<feature type="signal peptide" evidence="2">
    <location>
        <begin position="1"/>
        <end position="16"/>
    </location>
</feature>
<dbReference type="EMBL" id="BAAAMJ010000024">
    <property type="protein sequence ID" value="GAA1913640.1"/>
    <property type="molecule type" value="Genomic_DNA"/>
</dbReference>
<dbReference type="PANTHER" id="PTHR19328:SF13">
    <property type="entry name" value="HIPL1 PROTEIN"/>
    <property type="match status" value="1"/>
</dbReference>
<gene>
    <name evidence="4" type="ORF">GCM10009716_23970</name>
</gene>
<dbReference type="Gene3D" id="2.120.10.30">
    <property type="entry name" value="TolB, C-terminal domain"/>
    <property type="match status" value="1"/>
</dbReference>
<evidence type="ECO:0000313" key="5">
    <source>
        <dbReference type="Proteomes" id="UP001501303"/>
    </source>
</evidence>
<evidence type="ECO:0000256" key="1">
    <source>
        <dbReference type="SAM" id="MobiDB-lite"/>
    </source>
</evidence>
<feature type="chain" id="PRO_5046100309" evidence="2">
    <location>
        <begin position="17"/>
        <end position="380"/>
    </location>
</feature>
<keyword evidence="5" id="KW-1185">Reference proteome</keyword>
<name>A0ABN2P6T8_9ACTN</name>
<feature type="domain" description="Glucose/Sorbosone dehydrogenase" evidence="3">
    <location>
        <begin position="65"/>
        <end position="362"/>
    </location>
</feature>
<accession>A0ABN2P6T8</accession>
<feature type="compositionally biased region" description="Gly residues" evidence="1">
    <location>
        <begin position="20"/>
        <end position="33"/>
    </location>
</feature>
<sequence>MRTRTLAALAALTVLAAGCTGTGDDGPADGGGTAAPTENEERQDGGDPPGAEGSAEVTGTVAEGLDSPWGLVALPDGDLLVTSRDEGIVWRVDAGSGDAEEAGPVPGVSHGGEGGLLGLAAEPEFEDGGWLYAYLTAADDNRIVRMEYARDTGLGEPEVVLEGIPRGDAVHQGGRLAFGPDGMLYAATGDAGEPALAQDEDSLAGKILRMTPEGEVPEDGNPDPGSVVYSLGHRNVQGLAWDDRDRLWATEFGADAWDELNEIEPGGNYGWPEHEGSGGEADGYLDPAVEWPPSEASPSGLTFTQGSLWMATLRGERLWRIPLDGTGPMADPQAFFEGEYGRLRSVLAVGPDELLLLTNETDTRGAPGEGDDRILRLTVS</sequence>
<dbReference type="PANTHER" id="PTHR19328">
    <property type="entry name" value="HEDGEHOG-INTERACTING PROTEIN"/>
    <property type="match status" value="1"/>
</dbReference>
<protein>
    <submittedName>
        <fullName evidence="4">PQQ-dependent sugar dehydrogenase</fullName>
    </submittedName>
</protein>
<evidence type="ECO:0000259" key="3">
    <source>
        <dbReference type="Pfam" id="PF07995"/>
    </source>
</evidence>
<dbReference type="Pfam" id="PF07995">
    <property type="entry name" value="GSDH"/>
    <property type="match status" value="1"/>
</dbReference>
<dbReference type="RefSeq" id="WP_344261366.1">
    <property type="nucleotide sequence ID" value="NZ_BAAAMJ010000024.1"/>
</dbReference>
<reference evidence="4 5" key="1">
    <citation type="journal article" date="2019" name="Int. J. Syst. Evol. Microbiol.">
        <title>The Global Catalogue of Microorganisms (GCM) 10K type strain sequencing project: providing services to taxonomists for standard genome sequencing and annotation.</title>
        <authorList>
            <consortium name="The Broad Institute Genomics Platform"/>
            <consortium name="The Broad Institute Genome Sequencing Center for Infectious Disease"/>
            <person name="Wu L."/>
            <person name="Ma J."/>
        </authorList>
    </citation>
    <scope>NUCLEOTIDE SEQUENCE [LARGE SCALE GENOMIC DNA]</scope>
    <source>
        <strain evidence="4 5">JCM 13581</strain>
    </source>
</reference>
<dbReference type="SUPFAM" id="SSF50952">
    <property type="entry name" value="Soluble quinoprotein glucose dehydrogenase"/>
    <property type="match status" value="1"/>
</dbReference>
<feature type="region of interest" description="Disordered" evidence="1">
    <location>
        <begin position="265"/>
        <end position="300"/>
    </location>
</feature>
<dbReference type="InterPro" id="IPR011041">
    <property type="entry name" value="Quinoprot_gluc/sorb_DH_b-prop"/>
</dbReference>
<comment type="caution">
    <text evidence="4">The sequence shown here is derived from an EMBL/GenBank/DDBJ whole genome shotgun (WGS) entry which is preliminary data.</text>
</comment>
<proteinExistence type="predicted"/>
<feature type="region of interest" description="Disordered" evidence="1">
    <location>
        <begin position="18"/>
        <end position="57"/>
    </location>
</feature>
<keyword evidence="2" id="KW-0732">Signal</keyword>